<evidence type="ECO:0000313" key="2">
    <source>
        <dbReference type="EMBL" id="MBP1840829.1"/>
    </source>
</evidence>
<evidence type="ECO:0008006" key="6">
    <source>
        <dbReference type="Google" id="ProtNLM"/>
    </source>
</evidence>
<organism evidence="2 4">
    <name type="scientific">Formosa algae</name>
    <dbReference type="NCBI Taxonomy" id="225843"/>
    <lineage>
        <taxon>Bacteria</taxon>
        <taxon>Pseudomonadati</taxon>
        <taxon>Bacteroidota</taxon>
        <taxon>Flavobacteriia</taxon>
        <taxon>Flavobacteriales</taxon>
        <taxon>Flavobacteriaceae</taxon>
        <taxon>Formosa</taxon>
    </lineage>
</organism>
<dbReference type="RefSeq" id="WP_057781658.1">
    <property type="nucleotide sequence ID" value="NZ_JAGGJQ010000008.1"/>
</dbReference>
<gene>
    <name evidence="2" type="ORF">J2Z56_002760</name>
    <name evidence="3" type="ORF">J2Z57_002727</name>
</gene>
<proteinExistence type="predicted"/>
<reference evidence="2" key="1">
    <citation type="submission" date="2021-03" db="EMBL/GenBank/DDBJ databases">
        <title>Genomic Encyclopedia of Type Strains, Phase IV (KMG-IV): sequencing the most valuable type-strain genomes for metagenomic binning, comparative biology and taxonomic classification.</title>
        <authorList>
            <person name="Goeker M."/>
        </authorList>
    </citation>
    <scope>NUCLEOTIDE SEQUENCE</scope>
    <source>
        <strain evidence="2">DSM 15523</strain>
        <strain evidence="3 5">DSM 16476</strain>
    </source>
</reference>
<dbReference type="OrthoDB" id="1421312at2"/>
<feature type="region of interest" description="Disordered" evidence="1">
    <location>
        <begin position="314"/>
        <end position="339"/>
    </location>
</feature>
<dbReference type="EMBL" id="JAGGJQ010000008">
    <property type="protein sequence ID" value="MBP1840829.1"/>
    <property type="molecule type" value="Genomic_DNA"/>
</dbReference>
<keyword evidence="5" id="KW-1185">Reference proteome</keyword>
<comment type="caution">
    <text evidence="2">The sequence shown here is derived from an EMBL/GenBank/DDBJ whole genome shotgun (WGS) entry which is preliminary data.</text>
</comment>
<dbReference type="Pfam" id="PF13557">
    <property type="entry name" value="Phenol_MetA_deg"/>
    <property type="match status" value="1"/>
</dbReference>
<evidence type="ECO:0000256" key="1">
    <source>
        <dbReference type="SAM" id="MobiDB-lite"/>
    </source>
</evidence>
<evidence type="ECO:0000313" key="3">
    <source>
        <dbReference type="EMBL" id="MDQ0336274.1"/>
    </source>
</evidence>
<evidence type="ECO:0000313" key="5">
    <source>
        <dbReference type="Proteomes" id="UP001231587"/>
    </source>
</evidence>
<dbReference type="InterPro" id="IPR025737">
    <property type="entry name" value="FApF"/>
</dbReference>
<name>A0A9X1CD45_9FLAO</name>
<dbReference type="Proteomes" id="UP001231587">
    <property type="component" value="Unassembled WGS sequence"/>
</dbReference>
<sequence length="339" mass="38610">MKTYFALILSIIPLIGFAQYTDVINSNRPGASKSAYAVGVNVIQVEAGIYYVKEDHIPLQYDVSGVGTNFAARYGLLWEPLEIIVDGNFQTDTYTDYSSTIDSDYTRSNMKYFSMGAKYLIYDPNKKAGEDKPNLYSWKANRKFKWSRLIPAVSIYAGANYDTEFNPYTPYGIEGFSPKVSIATQHNFTNGWVFIMNLSKNRIGMKDSSDEDASDLQYIFTLTHGFGEKWVAFGEYQGIKSNFYADDLFRLGGAYLWKKNLQFDTAVTFNVKDTPTVFNLSFGASYRLDLHKDKVISEDNGTSAKEEAERLNNKDYYKFGEDEDKDKNKDTAPTEYKMD</sequence>
<dbReference type="AlphaFoldDB" id="A0A9X1CD45"/>
<evidence type="ECO:0000313" key="4">
    <source>
        <dbReference type="Proteomes" id="UP001138672"/>
    </source>
</evidence>
<protein>
    <recommendedName>
        <fullName evidence="6">Transporter</fullName>
    </recommendedName>
</protein>
<dbReference type="EMBL" id="JAUSUU010000008">
    <property type="protein sequence ID" value="MDQ0336274.1"/>
    <property type="molecule type" value="Genomic_DNA"/>
</dbReference>
<dbReference type="Proteomes" id="UP001138672">
    <property type="component" value="Unassembled WGS sequence"/>
</dbReference>
<accession>A0A9X1CD45</accession>